<reference evidence="2 3" key="1">
    <citation type="journal article" date="2024" name="J Genomics">
        <title>Draft genome sequencing and assembly of Favolaschia claudopus CIRM-BRFM 2984 isolated from oak limbs.</title>
        <authorList>
            <person name="Navarro D."/>
            <person name="Drula E."/>
            <person name="Chaduli D."/>
            <person name="Cazenave R."/>
            <person name="Ahrendt S."/>
            <person name="Wang J."/>
            <person name="Lipzen A."/>
            <person name="Daum C."/>
            <person name="Barry K."/>
            <person name="Grigoriev I.V."/>
            <person name="Favel A."/>
            <person name="Rosso M.N."/>
            <person name="Martin F."/>
        </authorList>
    </citation>
    <scope>NUCLEOTIDE SEQUENCE [LARGE SCALE GENOMIC DNA]</scope>
    <source>
        <strain evidence="2 3">CIRM-BRFM 2984</strain>
    </source>
</reference>
<organism evidence="2 3">
    <name type="scientific">Favolaschia claudopus</name>
    <dbReference type="NCBI Taxonomy" id="2862362"/>
    <lineage>
        <taxon>Eukaryota</taxon>
        <taxon>Fungi</taxon>
        <taxon>Dikarya</taxon>
        <taxon>Basidiomycota</taxon>
        <taxon>Agaricomycotina</taxon>
        <taxon>Agaricomycetes</taxon>
        <taxon>Agaricomycetidae</taxon>
        <taxon>Agaricales</taxon>
        <taxon>Marasmiineae</taxon>
        <taxon>Mycenaceae</taxon>
        <taxon>Favolaschia</taxon>
    </lineage>
</organism>
<evidence type="ECO:0000313" key="3">
    <source>
        <dbReference type="Proteomes" id="UP001362999"/>
    </source>
</evidence>
<feature type="region of interest" description="Disordered" evidence="1">
    <location>
        <begin position="25"/>
        <end position="53"/>
    </location>
</feature>
<name>A0AAW0CT62_9AGAR</name>
<protein>
    <submittedName>
        <fullName evidence="2">Uncharacterized protein</fullName>
    </submittedName>
</protein>
<dbReference type="AlphaFoldDB" id="A0AAW0CT62"/>
<dbReference type="EMBL" id="JAWWNJ010000013">
    <property type="protein sequence ID" value="KAK7042032.1"/>
    <property type="molecule type" value="Genomic_DNA"/>
</dbReference>
<comment type="caution">
    <text evidence="2">The sequence shown here is derived from an EMBL/GenBank/DDBJ whole genome shotgun (WGS) entry which is preliminary data.</text>
</comment>
<gene>
    <name evidence="2" type="ORF">R3P38DRAFT_2888199</name>
</gene>
<dbReference type="Proteomes" id="UP001362999">
    <property type="component" value="Unassembled WGS sequence"/>
</dbReference>
<proteinExistence type="predicted"/>
<sequence length="326" mass="36142">MAFRAISSFIPQTIRDGLADGLALLGLNPTDDPPPSSPPSNSSENSPTRKSSRNPWHIQEVLAVRDILLKFFPPELVYIILDLAEHYVRVKSDRDDHVKVSASAMGIPSPPGASTCYLITSPILHTHPISSPETNTASDHAADFREDSEEEKEEKNEVLVKVARVEFTIVSRDQGWCSDQAIRGTYRGSTWFEAAILRPSQASSPSPSPLPPPTGLDTTIGWDPVLEVKYSPSSPDISPKSRFQIQHNRCAHQEYLTHRVVWRSGSEEFESAEQDLERQERGCGDGLGFVGSLVEGDRIAVIARAVYPGWENRVQRVEVAVFYRLA</sequence>
<keyword evidence="3" id="KW-1185">Reference proteome</keyword>
<feature type="compositionally biased region" description="Polar residues" evidence="1">
    <location>
        <begin position="128"/>
        <end position="138"/>
    </location>
</feature>
<accession>A0AAW0CT62</accession>
<evidence type="ECO:0000313" key="2">
    <source>
        <dbReference type="EMBL" id="KAK7042032.1"/>
    </source>
</evidence>
<feature type="region of interest" description="Disordered" evidence="1">
    <location>
        <begin position="128"/>
        <end position="155"/>
    </location>
</feature>
<evidence type="ECO:0000256" key="1">
    <source>
        <dbReference type="SAM" id="MobiDB-lite"/>
    </source>
</evidence>